<dbReference type="EMBL" id="BOON01000014">
    <property type="protein sequence ID" value="GII21924.1"/>
    <property type="molecule type" value="Genomic_DNA"/>
</dbReference>
<organism evidence="1 2">
    <name type="scientific">Planosporangium mesophilum</name>
    <dbReference type="NCBI Taxonomy" id="689768"/>
    <lineage>
        <taxon>Bacteria</taxon>
        <taxon>Bacillati</taxon>
        <taxon>Actinomycetota</taxon>
        <taxon>Actinomycetes</taxon>
        <taxon>Micromonosporales</taxon>
        <taxon>Micromonosporaceae</taxon>
        <taxon>Planosporangium</taxon>
    </lineage>
</organism>
<evidence type="ECO:0000313" key="2">
    <source>
        <dbReference type="Proteomes" id="UP000599074"/>
    </source>
</evidence>
<dbReference type="AlphaFoldDB" id="A0A8J3T8S7"/>
<gene>
    <name evidence="1" type="ORF">Pme01_15210</name>
</gene>
<protein>
    <recommendedName>
        <fullName evidence="3">SPOR domain-containing protein</fullName>
    </recommendedName>
</protein>
<evidence type="ECO:0000313" key="1">
    <source>
        <dbReference type="EMBL" id="GII21924.1"/>
    </source>
</evidence>
<accession>A0A8J3T8S7</accession>
<evidence type="ECO:0008006" key="3">
    <source>
        <dbReference type="Google" id="ProtNLM"/>
    </source>
</evidence>
<name>A0A8J3T8S7_9ACTN</name>
<dbReference type="Proteomes" id="UP000599074">
    <property type="component" value="Unassembled WGS sequence"/>
</dbReference>
<keyword evidence="2" id="KW-1185">Reference proteome</keyword>
<proteinExistence type="predicted"/>
<reference evidence="1" key="1">
    <citation type="submission" date="2021-01" db="EMBL/GenBank/DDBJ databases">
        <title>Whole genome shotgun sequence of Planosporangium mesophilum NBRC 109066.</title>
        <authorList>
            <person name="Komaki H."/>
            <person name="Tamura T."/>
        </authorList>
    </citation>
    <scope>NUCLEOTIDE SEQUENCE</scope>
    <source>
        <strain evidence="1">NBRC 109066</strain>
    </source>
</reference>
<sequence>MHSDDMSSSGAKQYYWCLLHHRVETEENACAAVDRLGPYGSAGEAERALDRVRERNETWDAEDARWSGDEA</sequence>
<comment type="caution">
    <text evidence="1">The sequence shown here is derived from an EMBL/GenBank/DDBJ whole genome shotgun (WGS) entry which is preliminary data.</text>
</comment>